<comment type="caution">
    <text evidence="1">The sequence shown here is derived from an EMBL/GenBank/DDBJ whole genome shotgun (WGS) entry which is preliminary data.</text>
</comment>
<name>A0A4Q2L387_9MICO</name>
<organism evidence="1 2">
    <name type="scientific">Agromyces albus</name>
    <dbReference type="NCBI Taxonomy" id="205332"/>
    <lineage>
        <taxon>Bacteria</taxon>
        <taxon>Bacillati</taxon>
        <taxon>Actinomycetota</taxon>
        <taxon>Actinomycetes</taxon>
        <taxon>Micrococcales</taxon>
        <taxon>Microbacteriaceae</taxon>
        <taxon>Agromyces</taxon>
    </lineage>
</organism>
<accession>A0A4Q2L387</accession>
<dbReference type="RefSeq" id="WP_129520082.1">
    <property type="nucleotide sequence ID" value="NZ_SDPN01000008.1"/>
</dbReference>
<gene>
    <name evidence="1" type="ORF">ESP51_06465</name>
</gene>
<keyword evidence="2" id="KW-1185">Reference proteome</keyword>
<sequence length="196" mass="20436">MPRSRPARSARHPGVFSLAAAGAIALVLSGCVGAPEPTPTPSTPTDAAEPIFASDEEALAAAEEAYERFLVATAEVTGSGGTDLGPLAGVAIGDANDAQIETAASYVEDGLRSIGRRTFVTYELQSHDEDPSRGAVVAFYVCDDLRGLDVVDINGASVVSPDRVLDVPYLVVAEGRAANDLEISAKDLWERENFCG</sequence>
<reference evidence="1 2" key="1">
    <citation type="submission" date="2019-01" db="EMBL/GenBank/DDBJ databases">
        <title>Agromyces.</title>
        <authorList>
            <person name="Li J."/>
        </authorList>
    </citation>
    <scope>NUCLEOTIDE SEQUENCE [LARGE SCALE GENOMIC DNA]</scope>
    <source>
        <strain evidence="1 2">DSM 15934</strain>
    </source>
</reference>
<dbReference type="AlphaFoldDB" id="A0A4Q2L387"/>
<protein>
    <submittedName>
        <fullName evidence="1">Uncharacterized protein</fullName>
    </submittedName>
</protein>
<evidence type="ECO:0000313" key="1">
    <source>
        <dbReference type="EMBL" id="RXZ72009.1"/>
    </source>
</evidence>
<proteinExistence type="predicted"/>
<evidence type="ECO:0000313" key="2">
    <source>
        <dbReference type="Proteomes" id="UP000293865"/>
    </source>
</evidence>
<dbReference type="Proteomes" id="UP000293865">
    <property type="component" value="Unassembled WGS sequence"/>
</dbReference>
<dbReference type="PROSITE" id="PS51257">
    <property type="entry name" value="PROKAR_LIPOPROTEIN"/>
    <property type="match status" value="1"/>
</dbReference>
<dbReference type="EMBL" id="SDPN01000008">
    <property type="protein sequence ID" value="RXZ72009.1"/>
    <property type="molecule type" value="Genomic_DNA"/>
</dbReference>
<dbReference type="OrthoDB" id="5124656at2"/>